<feature type="region of interest" description="Disordered" evidence="1">
    <location>
        <begin position="82"/>
        <end position="127"/>
    </location>
</feature>
<protein>
    <submittedName>
        <fullName evidence="2">Uncharacterized protein</fullName>
    </submittedName>
</protein>
<dbReference type="EMBL" id="JAJAGQ010000011">
    <property type="protein sequence ID" value="KAJ8549773.1"/>
    <property type="molecule type" value="Genomic_DNA"/>
</dbReference>
<feature type="compositionally biased region" description="Acidic residues" evidence="1">
    <location>
        <begin position="82"/>
        <end position="107"/>
    </location>
</feature>
<feature type="compositionally biased region" description="Basic and acidic residues" evidence="1">
    <location>
        <begin position="108"/>
        <end position="127"/>
    </location>
</feature>
<comment type="caution">
    <text evidence="2">The sequence shown here is derived from an EMBL/GenBank/DDBJ whole genome shotgun (WGS) entry which is preliminary data.</text>
</comment>
<keyword evidence="3" id="KW-1185">Reference proteome</keyword>
<name>A0A9Q1M518_9SOLA</name>
<evidence type="ECO:0000256" key="1">
    <source>
        <dbReference type="SAM" id="MobiDB-lite"/>
    </source>
</evidence>
<sequence length="127" mass="14159">MVKLTKQGIISHCSYIEIKLCALIDGLVSGPQVRDNELKSMVPPNFTVGINTTQRVDAAGDLEADIDANSFGVGAVENDLIDSDNEDLNFGEDLEDISDEDDSDVDEELRGFREKQRQEKREEQKKN</sequence>
<proteinExistence type="predicted"/>
<dbReference type="AlphaFoldDB" id="A0A9Q1M518"/>
<accession>A0A9Q1M518</accession>
<evidence type="ECO:0000313" key="2">
    <source>
        <dbReference type="EMBL" id="KAJ8549773.1"/>
    </source>
</evidence>
<dbReference type="Proteomes" id="UP001152561">
    <property type="component" value="Unassembled WGS sequence"/>
</dbReference>
<organism evidence="2 3">
    <name type="scientific">Anisodus acutangulus</name>
    <dbReference type="NCBI Taxonomy" id="402998"/>
    <lineage>
        <taxon>Eukaryota</taxon>
        <taxon>Viridiplantae</taxon>
        <taxon>Streptophyta</taxon>
        <taxon>Embryophyta</taxon>
        <taxon>Tracheophyta</taxon>
        <taxon>Spermatophyta</taxon>
        <taxon>Magnoliopsida</taxon>
        <taxon>eudicotyledons</taxon>
        <taxon>Gunneridae</taxon>
        <taxon>Pentapetalae</taxon>
        <taxon>asterids</taxon>
        <taxon>lamiids</taxon>
        <taxon>Solanales</taxon>
        <taxon>Solanaceae</taxon>
        <taxon>Solanoideae</taxon>
        <taxon>Hyoscyameae</taxon>
        <taxon>Anisodus</taxon>
    </lineage>
</organism>
<reference evidence="3" key="1">
    <citation type="journal article" date="2023" name="Proc. Natl. Acad. Sci. U.S.A.">
        <title>Genomic and structural basis for evolution of tropane alkaloid biosynthesis.</title>
        <authorList>
            <person name="Wanga Y.-J."/>
            <person name="Taina T."/>
            <person name="Yua J.-Y."/>
            <person name="Lia J."/>
            <person name="Xua B."/>
            <person name="Chenc J."/>
            <person name="D'Auriad J.C."/>
            <person name="Huanga J.-P."/>
            <person name="Huanga S.-X."/>
        </authorList>
    </citation>
    <scope>NUCLEOTIDE SEQUENCE [LARGE SCALE GENOMIC DNA]</scope>
    <source>
        <strain evidence="3">cv. KIB-2019</strain>
    </source>
</reference>
<gene>
    <name evidence="2" type="ORF">K7X08_033480</name>
</gene>
<evidence type="ECO:0000313" key="3">
    <source>
        <dbReference type="Proteomes" id="UP001152561"/>
    </source>
</evidence>